<evidence type="ECO:0000256" key="6">
    <source>
        <dbReference type="ARBA" id="ARBA00023004"/>
    </source>
</evidence>
<keyword evidence="14" id="KW-1185">Reference proteome</keyword>
<feature type="compositionally biased region" description="Low complexity" evidence="11">
    <location>
        <begin position="387"/>
        <end position="402"/>
    </location>
</feature>
<evidence type="ECO:0000256" key="7">
    <source>
        <dbReference type="ARBA" id="ARBA00023014"/>
    </source>
</evidence>
<comment type="subunit">
    <text evidence="10">Homotrimer. The two-component system 3-ketosteroid-9-alpha-monooxygenase is composed of an oxygenase component KshA and a reductase component KshB.</text>
</comment>
<feature type="domain" description="Rieske" evidence="12">
    <location>
        <begin position="24"/>
        <end position="126"/>
    </location>
</feature>
<evidence type="ECO:0000256" key="4">
    <source>
        <dbReference type="ARBA" id="ARBA00022963"/>
    </source>
</evidence>
<keyword evidence="13" id="KW-0503">Monooxygenase</keyword>
<dbReference type="EMBL" id="VFOV01000001">
    <property type="protein sequence ID" value="TQL68514.1"/>
    <property type="molecule type" value="Genomic_DNA"/>
</dbReference>
<dbReference type="OrthoDB" id="5243643at2"/>
<dbReference type="GO" id="GO:0051537">
    <property type="term" value="F:2 iron, 2 sulfur cluster binding"/>
    <property type="evidence" value="ECO:0007669"/>
    <property type="project" value="UniProtKB-KW"/>
</dbReference>
<dbReference type="AlphaFoldDB" id="A0A543A7D5"/>
<dbReference type="RefSeq" id="WP_141780501.1">
    <property type="nucleotide sequence ID" value="NZ_VFOV01000001.1"/>
</dbReference>
<dbReference type="Gene3D" id="2.102.10.10">
    <property type="entry name" value="Rieske [2Fe-2S] iron-sulphur domain"/>
    <property type="match status" value="1"/>
</dbReference>
<accession>A0A543A7D5</accession>
<dbReference type="Pfam" id="PF19298">
    <property type="entry name" value="KshA_C"/>
    <property type="match status" value="1"/>
</dbReference>
<dbReference type="PANTHER" id="PTHR21266:SF60">
    <property type="entry name" value="3-KETOSTEROID-9-ALPHA-MONOOXYGENASE, OXYGENASE COMPONENT"/>
    <property type="match status" value="1"/>
</dbReference>
<dbReference type="SUPFAM" id="SSF55961">
    <property type="entry name" value="Bet v1-like"/>
    <property type="match status" value="1"/>
</dbReference>
<keyword evidence="4" id="KW-0442">Lipid degradation</keyword>
<dbReference type="InterPro" id="IPR045605">
    <property type="entry name" value="KshA-like_C"/>
</dbReference>
<dbReference type="SUPFAM" id="SSF50022">
    <property type="entry name" value="ISP domain"/>
    <property type="match status" value="1"/>
</dbReference>
<dbReference type="GO" id="GO:0016042">
    <property type="term" value="P:lipid catabolic process"/>
    <property type="evidence" value="ECO:0007669"/>
    <property type="project" value="UniProtKB-KW"/>
</dbReference>
<keyword evidence="2" id="KW-0001">2Fe-2S</keyword>
<evidence type="ECO:0000256" key="8">
    <source>
        <dbReference type="ARBA" id="ARBA00023221"/>
    </source>
</evidence>
<evidence type="ECO:0000256" key="1">
    <source>
        <dbReference type="ARBA" id="ARBA00001962"/>
    </source>
</evidence>
<evidence type="ECO:0000256" key="3">
    <source>
        <dbReference type="ARBA" id="ARBA00022723"/>
    </source>
</evidence>
<protein>
    <recommendedName>
        <fullName evidence="9">Rieske-type oxygenase</fullName>
    </recommendedName>
</protein>
<comment type="cofactor">
    <cofactor evidence="1">
        <name>Fe cation</name>
        <dbReference type="ChEBI" id="CHEBI:24875"/>
    </cofactor>
</comment>
<dbReference type="InterPro" id="IPR017941">
    <property type="entry name" value="Rieske_2Fe-2S"/>
</dbReference>
<dbReference type="InterPro" id="IPR036922">
    <property type="entry name" value="Rieske_2Fe-2S_sf"/>
</dbReference>
<evidence type="ECO:0000256" key="2">
    <source>
        <dbReference type="ARBA" id="ARBA00022714"/>
    </source>
</evidence>
<evidence type="ECO:0000256" key="11">
    <source>
        <dbReference type="SAM" id="MobiDB-lite"/>
    </source>
</evidence>
<dbReference type="PANTHER" id="PTHR21266">
    <property type="entry name" value="IRON-SULFUR DOMAIN CONTAINING PROTEIN"/>
    <property type="match status" value="1"/>
</dbReference>
<comment type="caution">
    <text evidence="13">The sequence shown here is derived from an EMBL/GenBank/DDBJ whole genome shotgun (WGS) entry which is preliminary data.</text>
</comment>
<keyword evidence="7" id="KW-0411">Iron-sulfur</keyword>
<evidence type="ECO:0000259" key="12">
    <source>
        <dbReference type="PROSITE" id="PS51296"/>
    </source>
</evidence>
<feature type="region of interest" description="Disordered" evidence="11">
    <location>
        <begin position="378"/>
        <end position="402"/>
    </location>
</feature>
<gene>
    <name evidence="13" type="ORF">FB381_2404</name>
</gene>
<evidence type="ECO:0000256" key="9">
    <source>
        <dbReference type="ARBA" id="ARBA00030944"/>
    </source>
</evidence>
<keyword evidence="8" id="KW-0753">Steroid metabolism</keyword>
<dbReference type="GO" id="GO:0008203">
    <property type="term" value="P:cholesterol metabolic process"/>
    <property type="evidence" value="ECO:0007669"/>
    <property type="project" value="InterPro"/>
</dbReference>
<dbReference type="Pfam" id="PF00355">
    <property type="entry name" value="Rieske"/>
    <property type="match status" value="1"/>
</dbReference>
<dbReference type="InterPro" id="IPR050584">
    <property type="entry name" value="Cholesterol_7-desaturase"/>
</dbReference>
<name>A0A543A7D5_9ACTN</name>
<keyword evidence="6" id="KW-0408">Iron</keyword>
<dbReference type="GO" id="GO:0046872">
    <property type="term" value="F:metal ion binding"/>
    <property type="evidence" value="ECO:0007669"/>
    <property type="project" value="UniProtKB-KW"/>
</dbReference>
<reference evidence="13 14" key="1">
    <citation type="submission" date="2019-06" db="EMBL/GenBank/DDBJ databases">
        <title>Sequencing the genomes of 1000 actinobacteria strains.</title>
        <authorList>
            <person name="Klenk H.-P."/>
        </authorList>
    </citation>
    <scope>NUCLEOTIDE SEQUENCE [LARGE SCALE GENOMIC DNA]</scope>
    <source>
        <strain evidence="13 14">DSM 25218</strain>
    </source>
</reference>
<dbReference type="Gene3D" id="3.90.380.10">
    <property type="entry name" value="Naphthalene 1,2-dioxygenase Alpha Subunit, Chain A, domain 1"/>
    <property type="match status" value="1"/>
</dbReference>
<sequence length="402" mass="45616">MADPTTQTRTLDHGTQPERFARGWHCLGLASDFKDGKPHAVEAFGGKLVVWENTKGELGVLDGYCRHMGGDLTQGTVKGDEVGCPFHDWRWGADGRCKQIPYARRVPLRARTKAYETVIRNDSLLIWHDPEGSKADYDILPPELPDISNREVYTDWIWNTVQINGSHCRELIDNVVDMAHFYYVHFAFPTDFRNVFEDHTATQYMASKGRPDVANGGYGDADMFLKSEATYYGPAYMINWLEVDYKGFVTEVILINSHIPTGPDSFLLQYGIVVKKPEGLDDKTANFIGKKYADMFGDGFLQDVAIWENKAPVQNPLLCEEDGPVYQLRRWYEQFYVDVADIEPEMRARFEFEVDTTKANEFWHDEVAENLRKIEADKASAEEAAESVETAEAPVETTHGAS</sequence>
<organism evidence="13 14">
    <name type="scientific">Nocardioides albertanoniae</name>
    <dbReference type="NCBI Taxonomy" id="1175486"/>
    <lineage>
        <taxon>Bacteria</taxon>
        <taxon>Bacillati</taxon>
        <taxon>Actinomycetota</taxon>
        <taxon>Actinomycetes</taxon>
        <taxon>Propionibacteriales</taxon>
        <taxon>Nocardioidaceae</taxon>
        <taxon>Nocardioides</taxon>
    </lineage>
</organism>
<keyword evidence="5" id="KW-0560">Oxidoreductase</keyword>
<keyword evidence="8" id="KW-0443">Lipid metabolism</keyword>
<evidence type="ECO:0000313" key="13">
    <source>
        <dbReference type="EMBL" id="TQL68514.1"/>
    </source>
</evidence>
<proteinExistence type="predicted"/>
<dbReference type="GO" id="GO:0004497">
    <property type="term" value="F:monooxygenase activity"/>
    <property type="evidence" value="ECO:0007669"/>
    <property type="project" value="UniProtKB-KW"/>
</dbReference>
<evidence type="ECO:0000313" key="14">
    <source>
        <dbReference type="Proteomes" id="UP000320209"/>
    </source>
</evidence>
<dbReference type="PROSITE" id="PS51296">
    <property type="entry name" value="RIESKE"/>
    <property type="match status" value="1"/>
</dbReference>
<dbReference type="GO" id="GO:0016705">
    <property type="term" value="F:oxidoreductase activity, acting on paired donors, with incorporation or reduction of molecular oxygen"/>
    <property type="evidence" value="ECO:0007669"/>
    <property type="project" value="UniProtKB-ARBA"/>
</dbReference>
<keyword evidence="3" id="KW-0479">Metal-binding</keyword>
<dbReference type="Proteomes" id="UP000320209">
    <property type="component" value="Unassembled WGS sequence"/>
</dbReference>
<evidence type="ECO:0000256" key="5">
    <source>
        <dbReference type="ARBA" id="ARBA00023002"/>
    </source>
</evidence>
<evidence type="ECO:0000256" key="10">
    <source>
        <dbReference type="ARBA" id="ARBA00046982"/>
    </source>
</evidence>